<protein>
    <recommendedName>
        <fullName evidence="4">Late sexual development protein</fullName>
    </recommendedName>
</protein>
<evidence type="ECO:0008006" key="4">
    <source>
        <dbReference type="Google" id="ProtNLM"/>
    </source>
</evidence>
<sequence length="352" mass="38273">MRILDLAVALSSLAAFVVAAPTSPGKTQLPDGMPSPSPDQLKLIEQNAHGTLPNGPPPPVISSDGIVNLQLIAFNELFEVAFFNELITNITNKVEGYDIDDEEDHVKALDALKAILAQEELHALRANDALEHFKVNPIQPCQYKFPVDDFESAIALAATFTDVVLGTLQDVVERFALGRDVDLAREIASVIGQEGEQQGWFRVLQGKIPSELPFLTTSDLNFAFTAIQGFVVPGSCPNINEIPLRTFEGLEILTPAGPLSQNITIQFEDPNNEAEHLLWLTYINQQNLPIVEPIRVVSRNGKEVKAEALFPFDDNEMNGLTIAAVTKTDGPFSDASSVAKWTLAGPGLIIVN</sequence>
<reference evidence="2" key="1">
    <citation type="submission" date="2022-11" db="EMBL/GenBank/DDBJ databases">
        <authorList>
            <person name="Petersen C."/>
        </authorList>
    </citation>
    <scope>NUCLEOTIDE SEQUENCE</scope>
    <source>
        <strain evidence="2">IBT 29864</strain>
    </source>
</reference>
<dbReference type="OrthoDB" id="5293813at2759"/>
<feature type="chain" id="PRO_5040778696" description="Late sexual development protein" evidence="1">
    <location>
        <begin position="20"/>
        <end position="352"/>
    </location>
</feature>
<evidence type="ECO:0000313" key="2">
    <source>
        <dbReference type="EMBL" id="KAJ5370553.1"/>
    </source>
</evidence>
<dbReference type="Pfam" id="PF13668">
    <property type="entry name" value="Ferritin_2"/>
    <property type="match status" value="1"/>
</dbReference>
<dbReference type="AlphaFoldDB" id="A0A9W9V6B8"/>
<dbReference type="GeneID" id="81438753"/>
<organism evidence="2 3">
    <name type="scientific">Penicillium cataractarum</name>
    <dbReference type="NCBI Taxonomy" id="2100454"/>
    <lineage>
        <taxon>Eukaryota</taxon>
        <taxon>Fungi</taxon>
        <taxon>Dikarya</taxon>
        <taxon>Ascomycota</taxon>
        <taxon>Pezizomycotina</taxon>
        <taxon>Eurotiomycetes</taxon>
        <taxon>Eurotiomycetidae</taxon>
        <taxon>Eurotiales</taxon>
        <taxon>Aspergillaceae</taxon>
        <taxon>Penicillium</taxon>
    </lineage>
</organism>
<keyword evidence="1" id="KW-0732">Signal</keyword>
<keyword evidence="3" id="KW-1185">Reference proteome</keyword>
<proteinExistence type="predicted"/>
<dbReference type="EMBL" id="JAPZBS010000005">
    <property type="protein sequence ID" value="KAJ5370553.1"/>
    <property type="molecule type" value="Genomic_DNA"/>
</dbReference>
<name>A0A9W9V6B8_9EURO</name>
<evidence type="ECO:0000313" key="3">
    <source>
        <dbReference type="Proteomes" id="UP001147782"/>
    </source>
</evidence>
<evidence type="ECO:0000256" key="1">
    <source>
        <dbReference type="SAM" id="SignalP"/>
    </source>
</evidence>
<reference evidence="2" key="2">
    <citation type="journal article" date="2023" name="IMA Fungus">
        <title>Comparative genomic study of the Penicillium genus elucidates a diverse pangenome and 15 lateral gene transfer events.</title>
        <authorList>
            <person name="Petersen C."/>
            <person name="Sorensen T."/>
            <person name="Nielsen M.R."/>
            <person name="Sondergaard T.E."/>
            <person name="Sorensen J.L."/>
            <person name="Fitzpatrick D.A."/>
            <person name="Frisvad J.C."/>
            <person name="Nielsen K.L."/>
        </authorList>
    </citation>
    <scope>NUCLEOTIDE SEQUENCE</scope>
    <source>
        <strain evidence="2">IBT 29864</strain>
    </source>
</reference>
<dbReference type="RefSeq" id="XP_056554987.1">
    <property type="nucleotide sequence ID" value="XM_056699574.1"/>
</dbReference>
<accession>A0A9W9V6B8</accession>
<comment type="caution">
    <text evidence="2">The sequence shown here is derived from an EMBL/GenBank/DDBJ whole genome shotgun (WGS) entry which is preliminary data.</text>
</comment>
<gene>
    <name evidence="2" type="ORF">N7496_006645</name>
</gene>
<dbReference type="Proteomes" id="UP001147782">
    <property type="component" value="Unassembled WGS sequence"/>
</dbReference>
<feature type="signal peptide" evidence="1">
    <location>
        <begin position="1"/>
        <end position="19"/>
    </location>
</feature>